<organism evidence="16 17">
    <name type="scientific">Hyaloscypha hepaticicola</name>
    <dbReference type="NCBI Taxonomy" id="2082293"/>
    <lineage>
        <taxon>Eukaryota</taxon>
        <taxon>Fungi</taxon>
        <taxon>Dikarya</taxon>
        <taxon>Ascomycota</taxon>
        <taxon>Pezizomycotina</taxon>
        <taxon>Leotiomycetes</taxon>
        <taxon>Helotiales</taxon>
        <taxon>Hyaloscyphaceae</taxon>
        <taxon>Hyaloscypha</taxon>
    </lineage>
</organism>
<dbReference type="GO" id="GO:0016592">
    <property type="term" value="C:mediator complex"/>
    <property type="evidence" value="ECO:0007669"/>
    <property type="project" value="InterPro"/>
</dbReference>
<evidence type="ECO:0000256" key="9">
    <source>
        <dbReference type="ARBA" id="ARBA00025661"/>
    </source>
</evidence>
<comment type="subunit">
    <text evidence="11">Component of the SRB8-11 complex, which itself associates with the Mediator complex.</text>
</comment>
<dbReference type="InterPro" id="IPR021643">
    <property type="entry name" value="Mediator_Med13_N"/>
</dbReference>
<dbReference type="Pfam" id="PF11597">
    <property type="entry name" value="Med13_N"/>
    <property type="match status" value="1"/>
</dbReference>
<accession>A0A2J6QNC9</accession>
<evidence type="ECO:0000256" key="4">
    <source>
        <dbReference type="ARBA" id="ARBA00022491"/>
    </source>
</evidence>
<name>A0A2J6QNC9_9HELO</name>
<feature type="domain" description="Mediator complex subunit Med13 C-terminal" evidence="13">
    <location>
        <begin position="1200"/>
        <end position="1509"/>
    </location>
</feature>
<dbReference type="InterPro" id="IPR051139">
    <property type="entry name" value="Mediator_complx_sub13"/>
</dbReference>
<dbReference type="GO" id="GO:0003713">
    <property type="term" value="F:transcription coactivator activity"/>
    <property type="evidence" value="ECO:0007669"/>
    <property type="project" value="TreeGrafter"/>
</dbReference>
<feature type="domain" description="Mediator complex subunit Med13 N-terminal" evidence="14">
    <location>
        <begin position="3"/>
        <end position="388"/>
    </location>
</feature>
<evidence type="ECO:0000259" key="14">
    <source>
        <dbReference type="Pfam" id="PF11597"/>
    </source>
</evidence>
<comment type="subcellular location">
    <subcellularLocation>
        <location evidence="1 11">Nucleus</location>
    </subcellularLocation>
</comment>
<dbReference type="InterPro" id="IPR041285">
    <property type="entry name" value="MID_MedPIWI"/>
</dbReference>
<evidence type="ECO:0000256" key="11">
    <source>
        <dbReference type="RuleBase" id="RU364134"/>
    </source>
</evidence>
<comment type="function">
    <text evidence="9 11">Component of the SRB8-11 complex. The SRB8-11 complex is a regulatory module of the Mediator complex which is itself involved in regulation of basal and activated RNA polymerase II-dependent transcription. The SRB8-11 complex may be involved in the transcriptional repression of a subset of genes regulated by Mediator. It may inhibit the association of the Mediator complex with RNA polymerase II to form the holoenzyme complex.</text>
</comment>
<evidence type="ECO:0000256" key="3">
    <source>
        <dbReference type="ARBA" id="ARBA00019618"/>
    </source>
</evidence>
<dbReference type="PANTHER" id="PTHR48249:SF3">
    <property type="entry name" value="MEDIATOR OF RNA POLYMERASE II TRANSCRIPTION SUBUNIT 13"/>
    <property type="match status" value="1"/>
</dbReference>
<feature type="region of interest" description="Disordered" evidence="12">
    <location>
        <begin position="790"/>
        <end position="809"/>
    </location>
</feature>
<proteinExistence type="inferred from homology"/>
<evidence type="ECO:0000259" key="15">
    <source>
        <dbReference type="Pfam" id="PF18296"/>
    </source>
</evidence>
<dbReference type="Pfam" id="PF18296">
    <property type="entry name" value="MID_MedPIWI"/>
    <property type="match status" value="1"/>
</dbReference>
<keyword evidence="6 11" id="KW-0010">Activator</keyword>
<evidence type="ECO:0000256" key="1">
    <source>
        <dbReference type="ARBA" id="ARBA00004123"/>
    </source>
</evidence>
<feature type="region of interest" description="Disordered" evidence="12">
    <location>
        <begin position="970"/>
        <end position="992"/>
    </location>
</feature>
<dbReference type="PANTHER" id="PTHR48249">
    <property type="entry name" value="MEDIATOR OF RNA POLYMERASE II TRANSCRIPTION SUBUNIT 13"/>
    <property type="match status" value="1"/>
</dbReference>
<sequence>MEPGEYLTNVLSSNCFSSIIYEYFEPQNLSLGTARKHLQRLEAGWRLEGKLVLCDPFKDGIWIFQGTPNTSNNTPAREADCSSIVEAFSAGLVQRDKGTYEPASLVKSKQAISNNTSTPSSSSSPSSSLDSTLRNAQALNSRSNSALGIMQEPPTPTPGARSAIGAETPTSLKDIHEYFISAVLGSIVYFLCRDYGFVPLNSRTLILTPLKPKFKGYSTNKHAHITNAIELATLDISLTSLGTLVVKAHSDLAPGLQPLFNTASSPGLPSKLVQGAALWLAPGGNAARFYSYTDDKNLSTNLSISQNQVGSADPRANCTNALIIKSWQSKYLEWLTTKGLNASALEDGGWLFVQVIGSHAPYFNAELQSLPIMEESAIVPWPALLCFQTSSPGLRYLEAVSNNPLGPRDSLSFAEEWFTGKDERASAISRRQKDRQAAEILSREQADVEARALQSINYSPATLRRGSNAGAMYPTPPDAPHHPIGATPSFDGNVSTPGNPHPFASHDPGPAIPLNPGANEGDADLWSLSNKKERNSSGMQFNDNENDSSNIYGDLGADIFVSDITDADFSFFDEPDAVQPDQKVDSPAAVSPPISQKPFSVAETAISNPANLQVFEPPDTTMLDLEIDQRDVDELPPHSLEKVVVKSNADSREARSSEMIDPDKQVRTSIDPPLDKETVFKHLLRDPSAKKSQRQPRRASLFHRVEFDDTLLSVNEKYGAHGYFNFSAKFKPKRVTKQSGLPQTQYLTSRRRMQENGEQFSNIARILNEKGLEAPTNSREPMDYLMDSDCASQASEQDDTSHPTDDLSLLPNVGVKRKWEKEEGDDMTSSFDALAMDLEHSTSTPQSISGSQIPLLEADPADWSLTTYFTSLEPDIQSNTLSDLERIATAQILADQAVSGTLRLPKAAGSETPFTSSTTFTTRELMSSVARAAKSCLIEVNSCTMRSYMEIQGIPAMNQGLRLPPRPNVNPRGQNSVDAARSNNPFSIPPPQLEVRRSDTKLSVLPAAITFWENLGLGPSKGPKDVSAICIYPNFEGVAANAESFLDQMRSIYECSRLGSHDRLVTKDLTNGLMPFTVESPQQSKLHHLSALKDVAARLSRMLSSATAEEKNFVVYFVYPTDNSALLVHICSAFQHLFNLYRKALSERRATISNELVLQLVPLDFISSSTSLAIPLPSEYFRLAMEVYDRCIDFVSSSSTAAIMLEQPLPKSIDFKLNSTPSASLLQENTCLHIAYAQSIDDRWITATWTDNRGTQQMTASYCLGRKNEPISMPFSDVAHEIWDTTLDYISNKKIHWRIMIARVGVMDPTEIDFWTGLASTESDAQVSLTLIAVQTDPSLRLLPASITLTPIANTTTSVATPVSTPQALQSSIVSPGDAATPARENASAATPVDGPAEPDSDARLIDSTDQSWGAILSHRLNNSNSLMELNPALISGYLIKRGGVNSDDPPIIMEVNILYSEVVGNPRTFHEGLLREILGYYRGLGTLARVRGLVDPVGDVRPWHIAAAEKAVKALYMLM</sequence>
<evidence type="ECO:0000256" key="7">
    <source>
        <dbReference type="ARBA" id="ARBA00023163"/>
    </source>
</evidence>
<feature type="compositionally biased region" description="Basic and acidic residues" evidence="12">
    <location>
        <begin position="646"/>
        <end position="666"/>
    </location>
</feature>
<protein>
    <recommendedName>
        <fullName evidence="3 11">Mediator of RNA polymerase II transcription subunit 13</fullName>
    </recommendedName>
    <alternativeName>
        <fullName evidence="10 11">Mediator complex subunit 13</fullName>
    </alternativeName>
</protein>
<evidence type="ECO:0000256" key="12">
    <source>
        <dbReference type="SAM" id="MobiDB-lite"/>
    </source>
</evidence>
<keyword evidence="4 11" id="KW-0678">Repressor</keyword>
<keyword evidence="8 11" id="KW-0539">Nucleus</keyword>
<dbReference type="OrthoDB" id="103819at2759"/>
<evidence type="ECO:0000256" key="10">
    <source>
        <dbReference type="ARBA" id="ARBA00032008"/>
    </source>
</evidence>
<dbReference type="Pfam" id="PF06333">
    <property type="entry name" value="Med13_C"/>
    <property type="match status" value="1"/>
</dbReference>
<keyword evidence="7 11" id="KW-0804">Transcription</keyword>
<gene>
    <name evidence="16" type="ORF">NA56DRAFT_653604</name>
</gene>
<feature type="domain" description="MID" evidence="15">
    <location>
        <begin position="1024"/>
        <end position="1191"/>
    </location>
</feature>
<evidence type="ECO:0000259" key="13">
    <source>
        <dbReference type="Pfam" id="PF06333"/>
    </source>
</evidence>
<feature type="region of interest" description="Disordered" evidence="12">
    <location>
        <begin position="1373"/>
        <end position="1405"/>
    </location>
</feature>
<dbReference type="InterPro" id="IPR009401">
    <property type="entry name" value="Med13_C"/>
</dbReference>
<evidence type="ECO:0000256" key="2">
    <source>
        <dbReference type="ARBA" id="ARBA00009354"/>
    </source>
</evidence>
<dbReference type="Proteomes" id="UP000235672">
    <property type="component" value="Unassembled WGS sequence"/>
</dbReference>
<dbReference type="STRING" id="1745343.A0A2J6QNC9"/>
<keyword evidence="5 11" id="KW-0805">Transcription regulation</keyword>
<feature type="region of interest" description="Disordered" evidence="12">
    <location>
        <begin position="110"/>
        <end position="165"/>
    </location>
</feature>
<feature type="compositionally biased region" description="Low complexity" evidence="12">
    <location>
        <begin position="113"/>
        <end position="128"/>
    </location>
</feature>
<evidence type="ECO:0000256" key="8">
    <source>
        <dbReference type="ARBA" id="ARBA00023242"/>
    </source>
</evidence>
<evidence type="ECO:0000256" key="5">
    <source>
        <dbReference type="ARBA" id="ARBA00023015"/>
    </source>
</evidence>
<feature type="region of interest" description="Disordered" evidence="12">
    <location>
        <begin position="459"/>
        <end position="524"/>
    </location>
</feature>
<evidence type="ECO:0000313" key="17">
    <source>
        <dbReference type="Proteomes" id="UP000235672"/>
    </source>
</evidence>
<comment type="similarity">
    <text evidence="2 11">Belongs to the Mediator complex subunit 13 family.</text>
</comment>
<keyword evidence="17" id="KW-1185">Reference proteome</keyword>
<feature type="compositionally biased region" description="Polar residues" evidence="12">
    <location>
        <begin position="129"/>
        <end position="146"/>
    </location>
</feature>
<feature type="compositionally biased region" description="Polar residues" evidence="12">
    <location>
        <begin position="973"/>
        <end position="986"/>
    </location>
</feature>
<evidence type="ECO:0000256" key="6">
    <source>
        <dbReference type="ARBA" id="ARBA00023159"/>
    </source>
</evidence>
<dbReference type="GO" id="GO:0045944">
    <property type="term" value="P:positive regulation of transcription by RNA polymerase II"/>
    <property type="evidence" value="ECO:0007669"/>
    <property type="project" value="TreeGrafter"/>
</dbReference>
<evidence type="ECO:0000313" key="16">
    <source>
        <dbReference type="EMBL" id="PMD27767.1"/>
    </source>
</evidence>
<feature type="region of interest" description="Disordered" evidence="12">
    <location>
        <begin position="646"/>
        <end position="673"/>
    </location>
</feature>
<dbReference type="EMBL" id="KZ613465">
    <property type="protein sequence ID" value="PMD27767.1"/>
    <property type="molecule type" value="Genomic_DNA"/>
</dbReference>
<reference evidence="16 17" key="1">
    <citation type="submission" date="2016-05" db="EMBL/GenBank/DDBJ databases">
        <title>A degradative enzymes factory behind the ericoid mycorrhizal symbiosis.</title>
        <authorList>
            <consortium name="DOE Joint Genome Institute"/>
            <person name="Martino E."/>
            <person name="Morin E."/>
            <person name="Grelet G."/>
            <person name="Kuo A."/>
            <person name="Kohler A."/>
            <person name="Daghino S."/>
            <person name="Barry K."/>
            <person name="Choi C."/>
            <person name="Cichocki N."/>
            <person name="Clum A."/>
            <person name="Copeland A."/>
            <person name="Hainaut M."/>
            <person name="Haridas S."/>
            <person name="Labutti K."/>
            <person name="Lindquist E."/>
            <person name="Lipzen A."/>
            <person name="Khouja H.-R."/>
            <person name="Murat C."/>
            <person name="Ohm R."/>
            <person name="Olson A."/>
            <person name="Spatafora J."/>
            <person name="Veneault-Fourrey C."/>
            <person name="Henrissat B."/>
            <person name="Grigoriev I."/>
            <person name="Martin F."/>
            <person name="Perotto S."/>
        </authorList>
    </citation>
    <scope>NUCLEOTIDE SEQUENCE [LARGE SCALE GENOMIC DNA]</scope>
    <source>
        <strain evidence="16 17">UAMH 7357</strain>
    </source>
</reference>